<dbReference type="InterPro" id="IPR029063">
    <property type="entry name" value="SAM-dependent_MTases_sf"/>
</dbReference>
<evidence type="ECO:0008006" key="2">
    <source>
        <dbReference type="Google" id="ProtNLM"/>
    </source>
</evidence>
<gene>
    <name evidence="1" type="ORF">LCGC14_2272280</name>
</gene>
<accession>A0A0F9F971</accession>
<feature type="non-terminal residue" evidence="1">
    <location>
        <position position="372"/>
    </location>
</feature>
<dbReference type="AlphaFoldDB" id="A0A0F9F971"/>
<organism evidence="1">
    <name type="scientific">marine sediment metagenome</name>
    <dbReference type="NCBI Taxonomy" id="412755"/>
    <lineage>
        <taxon>unclassified sequences</taxon>
        <taxon>metagenomes</taxon>
        <taxon>ecological metagenomes</taxon>
    </lineage>
</organism>
<protein>
    <recommendedName>
        <fullName evidence="2">DNA methylase adenine-specific domain-containing protein</fullName>
    </recommendedName>
</protein>
<dbReference type="Gene3D" id="3.40.50.150">
    <property type="entry name" value="Vaccinia Virus protein VP39"/>
    <property type="match status" value="1"/>
</dbReference>
<evidence type="ECO:0000313" key="1">
    <source>
        <dbReference type="EMBL" id="KKL53755.1"/>
    </source>
</evidence>
<reference evidence="1" key="1">
    <citation type="journal article" date="2015" name="Nature">
        <title>Complex archaea that bridge the gap between prokaryotes and eukaryotes.</title>
        <authorList>
            <person name="Spang A."/>
            <person name="Saw J.H."/>
            <person name="Jorgensen S.L."/>
            <person name="Zaremba-Niedzwiedzka K."/>
            <person name="Martijn J."/>
            <person name="Lind A.E."/>
            <person name="van Eijk R."/>
            <person name="Schleper C."/>
            <person name="Guy L."/>
            <person name="Ettema T.J."/>
        </authorList>
    </citation>
    <scope>NUCLEOTIDE SEQUENCE</scope>
</reference>
<name>A0A0F9F971_9ZZZZ</name>
<dbReference type="EMBL" id="LAZR01031440">
    <property type="protein sequence ID" value="KKL53755.1"/>
    <property type="molecule type" value="Genomic_DNA"/>
</dbReference>
<dbReference type="SUPFAM" id="SSF53335">
    <property type="entry name" value="S-adenosyl-L-methionine-dependent methyltransferases"/>
    <property type="match status" value="1"/>
</dbReference>
<sequence length="372" mass="42462">MTKAFENRLNVHLSVLLNEMGIFSSAEHIGIGGREDIVVDNHGFKIVIEGSYTKSDAEKDASRRIDQFPIDLAIALHYSEEYNQNLSDLEIRKKLKKSNFNAKVIVPVDISDTILTYLTEKKYIAKAQEGWTQVNLSSLCNLIKESSQFIISEEHIINIEKEVEQFNQLFKRLLKAHPNSKDLANQLYEIFFKLYGFSIGKIDEIKEVIFAQAGLALLLSTIYYESIRYKYGFRSVEILMKEKGVISALQRSVEKILEINYEPIFKITQAILNYLPPTDNRVYKLLIDLSIKIVSKRSLLRKDLAGRIYHKIVGAESLQKGLATFYTQIPSAYLLLYLSNPITSIQRDNESIKFELPRVCDFACGSGILLTA</sequence>
<comment type="caution">
    <text evidence="1">The sequence shown here is derived from an EMBL/GenBank/DDBJ whole genome shotgun (WGS) entry which is preliminary data.</text>
</comment>
<proteinExistence type="predicted"/>